<dbReference type="Gene3D" id="2.20.28.20">
    <property type="entry name" value="Methionyl-tRNA synthetase, Zn-domain"/>
    <property type="match status" value="1"/>
</dbReference>
<dbReference type="InterPro" id="IPR023458">
    <property type="entry name" value="Met-tRNA_ligase_1"/>
</dbReference>
<dbReference type="InterPro" id="IPR015413">
    <property type="entry name" value="Methionyl/Leucyl_tRNA_Synth"/>
</dbReference>
<evidence type="ECO:0000256" key="12">
    <source>
        <dbReference type="ARBA" id="ARBA00022884"/>
    </source>
</evidence>
<dbReference type="InterPro" id="IPR033911">
    <property type="entry name" value="MetRS_core"/>
</dbReference>
<dbReference type="PANTHER" id="PTHR45765:SF1">
    <property type="entry name" value="METHIONINE--TRNA LIGASE, CYTOPLASMIC"/>
    <property type="match status" value="1"/>
</dbReference>
<keyword evidence="14 16" id="KW-0030">Aminoacyl-tRNA synthetase</keyword>
<evidence type="ECO:0000256" key="1">
    <source>
        <dbReference type="ARBA" id="ARBA00003314"/>
    </source>
</evidence>
<dbReference type="EMBL" id="WPIK01000001">
    <property type="protein sequence ID" value="MVN20214.1"/>
    <property type="molecule type" value="Genomic_DNA"/>
</dbReference>
<keyword evidence="8 16" id="KW-0479">Metal-binding</keyword>
<comment type="similarity">
    <text evidence="3 16">Belongs to the class-I aminoacyl-tRNA synthetase family. MetG type 1 subfamily.</text>
</comment>
<dbReference type="CDD" id="cd07957">
    <property type="entry name" value="Anticodon_Ia_Met"/>
    <property type="match status" value="1"/>
</dbReference>
<dbReference type="Pfam" id="PF09334">
    <property type="entry name" value="tRNA-synt_1g"/>
    <property type="match status" value="1"/>
</dbReference>
<dbReference type="GO" id="GO:0004825">
    <property type="term" value="F:methionine-tRNA ligase activity"/>
    <property type="evidence" value="ECO:0007669"/>
    <property type="project" value="UniProtKB-UniRule"/>
</dbReference>
<dbReference type="InterPro" id="IPR002547">
    <property type="entry name" value="tRNA-bd_dom"/>
</dbReference>
<keyword evidence="9 16" id="KW-0547">Nucleotide-binding</keyword>
<organism evidence="18 19">
    <name type="scientific">Mucilaginibacter arboris</name>
    <dbReference type="NCBI Taxonomy" id="2682090"/>
    <lineage>
        <taxon>Bacteria</taxon>
        <taxon>Pseudomonadati</taxon>
        <taxon>Bacteroidota</taxon>
        <taxon>Sphingobacteriia</taxon>
        <taxon>Sphingobacteriales</taxon>
        <taxon>Sphingobacteriaceae</taxon>
        <taxon>Mucilaginibacter</taxon>
    </lineage>
</organism>
<sequence length="700" mass="79143">MEDHQIKRYTVTAALPYTNGPVHIGHLAGVYVPADTYVRYLRLKEKDVIFVCGSDEHGVPITLKARKEGVTPQEVVDKYHKIIGDSFRDFGISFNIYHRTSSQTHHETAAGFFRNLYDKGVFTEESTEQYFDESAQQFLADRYIVGTCPVCGNENAYGDQCEKCGTSLNPTDLINPHSTLSGKAPVLRKTTNWFLPLDKMQPEIETYVESHQKDWRTTVFGQCKSWLNGGLQPRAMTRDLEWGVKVPVEGADGKVLYVWFDAPIGYISATKDLLNADLSEEKKKEYYLKNIPVKEASWEDYWKSEETKLVHFIGKDNIVFHCIIFPAMLMAHGGYTLADQVPANEFLNLEGDKISTSRNWAVWLPEFLKDFPGKQDVLRYVLTSAAPETKDNDFTWKDFQARNNNELVAIYGNFINRVLVLSHKYFGGKAMPVGVLSQQDQEVAEQLKEFPEKIGYALENYRFREALSEFMNLARLGNKYLADEEPWKLIKTDPERVQTVLNIGLQLAANLAILSQPFLPNSADALFTMLNLMPQHWKEAGNINLLPEGHILNEAKLLFEKIEDGPIQAQIQKLLNTKMENEQVKLPLIEAKPNITFEQFAALDVRVGTILAAEKVAKTKKLLKLSIDTGLDQRTVVSGIAEYFEPEAIIGKQVSILINLEPREIKGILSQGMILMAENPEGKLSFATPSEAFTNGSVIR</sequence>
<comment type="catalytic activity">
    <reaction evidence="15 16">
        <text>tRNA(Met) + L-methionine + ATP = L-methionyl-tRNA(Met) + AMP + diphosphate</text>
        <dbReference type="Rhea" id="RHEA:13481"/>
        <dbReference type="Rhea" id="RHEA-COMP:9667"/>
        <dbReference type="Rhea" id="RHEA-COMP:9698"/>
        <dbReference type="ChEBI" id="CHEBI:30616"/>
        <dbReference type="ChEBI" id="CHEBI:33019"/>
        <dbReference type="ChEBI" id="CHEBI:57844"/>
        <dbReference type="ChEBI" id="CHEBI:78442"/>
        <dbReference type="ChEBI" id="CHEBI:78530"/>
        <dbReference type="ChEBI" id="CHEBI:456215"/>
        <dbReference type="EC" id="6.1.1.10"/>
    </reaction>
</comment>
<evidence type="ECO:0000256" key="5">
    <source>
        <dbReference type="ARBA" id="ARBA00022490"/>
    </source>
</evidence>
<feature type="binding site" evidence="16">
    <location>
        <position position="164"/>
    </location>
    <ligand>
        <name>Zn(2+)</name>
        <dbReference type="ChEBI" id="CHEBI:29105"/>
    </ligand>
</feature>
<evidence type="ECO:0000256" key="15">
    <source>
        <dbReference type="ARBA" id="ARBA00047364"/>
    </source>
</evidence>
<feature type="binding site" evidence="16">
    <location>
        <position position="148"/>
    </location>
    <ligand>
        <name>Zn(2+)</name>
        <dbReference type="ChEBI" id="CHEBI:29105"/>
    </ligand>
</feature>
<dbReference type="CDD" id="cd02800">
    <property type="entry name" value="tRNA_bind_EcMetRS_like"/>
    <property type="match status" value="1"/>
</dbReference>
<feature type="short sequence motif" description="'HIGH' region" evidence="16">
    <location>
        <begin position="16"/>
        <end position="26"/>
    </location>
</feature>
<comment type="function">
    <text evidence="1 16">Is required not only for elongation of protein synthesis but also for the initiation of all mRNA translation through initiator tRNA(fMet) aminoacylation.</text>
</comment>
<dbReference type="PROSITE" id="PS50886">
    <property type="entry name" value="TRBD"/>
    <property type="match status" value="1"/>
</dbReference>
<evidence type="ECO:0000256" key="13">
    <source>
        <dbReference type="ARBA" id="ARBA00022917"/>
    </source>
</evidence>
<dbReference type="InterPro" id="IPR009080">
    <property type="entry name" value="tRNAsynth_Ia_anticodon-bd"/>
</dbReference>
<comment type="subunit">
    <text evidence="4 16">Homodimer.</text>
</comment>
<reference evidence="18 19" key="1">
    <citation type="submission" date="2019-12" db="EMBL/GenBank/DDBJ databases">
        <title>Mucilaginibacter sp. HMF7410 genome sequencing and assembly.</title>
        <authorList>
            <person name="Kang H."/>
            <person name="Cha I."/>
            <person name="Kim H."/>
            <person name="Joh K."/>
        </authorList>
    </citation>
    <scope>NUCLEOTIDE SEQUENCE [LARGE SCALE GENOMIC DNA]</scope>
    <source>
        <strain evidence="18 19">HMF7410</strain>
    </source>
</reference>
<comment type="subcellular location">
    <subcellularLocation>
        <location evidence="2 16">Cytoplasm</location>
    </subcellularLocation>
</comment>
<dbReference type="GO" id="GO:0000049">
    <property type="term" value="F:tRNA binding"/>
    <property type="evidence" value="ECO:0007669"/>
    <property type="project" value="UniProtKB-UniRule"/>
</dbReference>
<dbReference type="AlphaFoldDB" id="A0A7K1SSI9"/>
<dbReference type="NCBIfam" id="TIGR00398">
    <property type="entry name" value="metG"/>
    <property type="match status" value="1"/>
</dbReference>
<evidence type="ECO:0000256" key="14">
    <source>
        <dbReference type="ARBA" id="ARBA00023146"/>
    </source>
</evidence>
<dbReference type="InterPro" id="IPR029038">
    <property type="entry name" value="MetRS_Zn"/>
</dbReference>
<dbReference type="Proteomes" id="UP000462014">
    <property type="component" value="Unassembled WGS sequence"/>
</dbReference>
<dbReference type="Gene3D" id="1.10.730.10">
    <property type="entry name" value="Isoleucyl-tRNA Synthetase, Domain 1"/>
    <property type="match status" value="1"/>
</dbReference>
<proteinExistence type="inferred from homology"/>
<dbReference type="GO" id="GO:0046872">
    <property type="term" value="F:metal ion binding"/>
    <property type="evidence" value="ECO:0007669"/>
    <property type="project" value="UniProtKB-KW"/>
</dbReference>
<dbReference type="FunFam" id="2.20.28.20:FF:000001">
    <property type="entry name" value="Methionine--tRNA ligase"/>
    <property type="match status" value="1"/>
</dbReference>
<keyword evidence="19" id="KW-1185">Reference proteome</keyword>
<keyword evidence="13 16" id="KW-0648">Protein biosynthesis</keyword>
<dbReference type="Gene3D" id="2.40.50.140">
    <property type="entry name" value="Nucleic acid-binding proteins"/>
    <property type="match status" value="1"/>
</dbReference>
<dbReference type="PROSITE" id="PS00178">
    <property type="entry name" value="AA_TRNA_LIGASE_I"/>
    <property type="match status" value="1"/>
</dbReference>
<evidence type="ECO:0000256" key="7">
    <source>
        <dbReference type="ARBA" id="ARBA00022598"/>
    </source>
</evidence>
<dbReference type="InterPro" id="IPR014758">
    <property type="entry name" value="Met-tRNA_synth"/>
</dbReference>
<name>A0A7K1SSI9_9SPHI</name>
<dbReference type="Pfam" id="PF19303">
    <property type="entry name" value="Anticodon_3"/>
    <property type="match status" value="1"/>
</dbReference>
<dbReference type="SUPFAM" id="SSF57770">
    <property type="entry name" value="Methionyl-tRNA synthetase (MetRS), Zn-domain"/>
    <property type="match status" value="1"/>
</dbReference>
<keyword evidence="10 16" id="KW-0862">Zinc</keyword>
<dbReference type="SUPFAM" id="SSF47323">
    <property type="entry name" value="Anticodon-binding domain of a subclass of class I aminoacyl-tRNA synthetases"/>
    <property type="match status" value="1"/>
</dbReference>
<dbReference type="InterPro" id="IPR004495">
    <property type="entry name" value="Met-tRNA-synth_bsu_C"/>
</dbReference>
<evidence type="ECO:0000256" key="9">
    <source>
        <dbReference type="ARBA" id="ARBA00022741"/>
    </source>
</evidence>
<evidence type="ECO:0000256" key="10">
    <source>
        <dbReference type="ARBA" id="ARBA00022833"/>
    </source>
</evidence>
<feature type="binding site" evidence="16">
    <location>
        <position position="151"/>
    </location>
    <ligand>
        <name>Zn(2+)</name>
        <dbReference type="ChEBI" id="CHEBI:29105"/>
    </ligand>
</feature>
<dbReference type="InterPro" id="IPR001412">
    <property type="entry name" value="aa-tRNA-synth_I_CS"/>
</dbReference>
<dbReference type="Gene3D" id="3.40.50.620">
    <property type="entry name" value="HUPs"/>
    <property type="match status" value="1"/>
</dbReference>
<evidence type="ECO:0000256" key="2">
    <source>
        <dbReference type="ARBA" id="ARBA00004496"/>
    </source>
</evidence>
<comment type="caution">
    <text evidence="18">The sequence shown here is derived from an EMBL/GenBank/DDBJ whole genome shotgun (WGS) entry which is preliminary data.</text>
</comment>
<dbReference type="Pfam" id="PF01588">
    <property type="entry name" value="tRNA_bind"/>
    <property type="match status" value="1"/>
</dbReference>
<evidence type="ECO:0000313" key="19">
    <source>
        <dbReference type="Proteomes" id="UP000462014"/>
    </source>
</evidence>
<evidence type="ECO:0000313" key="18">
    <source>
        <dbReference type="EMBL" id="MVN20214.1"/>
    </source>
</evidence>
<dbReference type="GO" id="GO:0005829">
    <property type="term" value="C:cytosol"/>
    <property type="evidence" value="ECO:0007669"/>
    <property type="project" value="TreeGrafter"/>
</dbReference>
<dbReference type="NCBIfam" id="NF001100">
    <property type="entry name" value="PRK00133.1"/>
    <property type="match status" value="1"/>
</dbReference>
<dbReference type="SUPFAM" id="SSF50249">
    <property type="entry name" value="Nucleic acid-binding proteins"/>
    <property type="match status" value="1"/>
</dbReference>
<gene>
    <name evidence="16 18" type="primary">metG</name>
    <name evidence="18" type="ORF">GO621_01525</name>
</gene>
<dbReference type="PANTHER" id="PTHR45765">
    <property type="entry name" value="METHIONINE--TRNA LIGASE"/>
    <property type="match status" value="1"/>
</dbReference>
<keyword evidence="11 16" id="KW-0067">ATP-binding</keyword>
<dbReference type="InterPro" id="IPR012340">
    <property type="entry name" value="NA-bd_OB-fold"/>
</dbReference>
<feature type="binding site" evidence="16">
    <location>
        <position position="356"/>
    </location>
    <ligand>
        <name>ATP</name>
        <dbReference type="ChEBI" id="CHEBI:30616"/>
    </ligand>
</feature>
<feature type="domain" description="TRNA-binding" evidence="17">
    <location>
        <begin position="599"/>
        <end position="700"/>
    </location>
</feature>
<evidence type="ECO:0000256" key="4">
    <source>
        <dbReference type="ARBA" id="ARBA00011738"/>
    </source>
</evidence>
<accession>A0A7K1SSI9</accession>
<keyword evidence="5 16" id="KW-0963">Cytoplasm</keyword>
<dbReference type="FunFam" id="2.40.50.140:FF:000042">
    <property type="entry name" value="Methionine--tRNA ligase"/>
    <property type="match status" value="1"/>
</dbReference>
<dbReference type="RefSeq" id="WP_157563406.1">
    <property type="nucleotide sequence ID" value="NZ_WPIK01000001.1"/>
</dbReference>
<dbReference type="InterPro" id="IPR014729">
    <property type="entry name" value="Rossmann-like_a/b/a_fold"/>
</dbReference>
<protein>
    <recommendedName>
        <fullName evidence="16">Methionine--tRNA ligase</fullName>
        <ecNumber evidence="16">6.1.1.10</ecNumber>
    </recommendedName>
    <alternativeName>
        <fullName evidence="16">Methionyl-tRNA synthetase</fullName>
        <shortName evidence="16">MetRS</shortName>
    </alternativeName>
</protein>
<dbReference type="GO" id="GO:0006431">
    <property type="term" value="P:methionyl-tRNA aminoacylation"/>
    <property type="evidence" value="ECO:0007669"/>
    <property type="project" value="UniProtKB-UniRule"/>
</dbReference>
<evidence type="ECO:0000256" key="6">
    <source>
        <dbReference type="ARBA" id="ARBA00022555"/>
    </source>
</evidence>
<keyword evidence="6 16" id="KW-0820">tRNA-binding</keyword>
<dbReference type="EC" id="6.1.1.10" evidence="16"/>
<dbReference type="SUPFAM" id="SSF52374">
    <property type="entry name" value="Nucleotidylyl transferase"/>
    <property type="match status" value="1"/>
</dbReference>
<evidence type="ECO:0000259" key="17">
    <source>
        <dbReference type="PROSITE" id="PS50886"/>
    </source>
</evidence>
<keyword evidence="7 16" id="KW-0436">Ligase</keyword>
<evidence type="ECO:0000256" key="11">
    <source>
        <dbReference type="ARBA" id="ARBA00022840"/>
    </source>
</evidence>
<feature type="short sequence motif" description="'KMSKS' region" evidence="16">
    <location>
        <begin position="353"/>
        <end position="357"/>
    </location>
</feature>
<feature type="binding site" evidence="16">
    <location>
        <position position="161"/>
    </location>
    <ligand>
        <name>Zn(2+)</name>
        <dbReference type="ChEBI" id="CHEBI:29105"/>
    </ligand>
</feature>
<dbReference type="CDD" id="cd00814">
    <property type="entry name" value="MetRS_core"/>
    <property type="match status" value="1"/>
</dbReference>
<evidence type="ECO:0000256" key="3">
    <source>
        <dbReference type="ARBA" id="ARBA00008258"/>
    </source>
</evidence>
<evidence type="ECO:0000256" key="8">
    <source>
        <dbReference type="ARBA" id="ARBA00022723"/>
    </source>
</evidence>
<dbReference type="InterPro" id="IPR041872">
    <property type="entry name" value="Anticodon_Met"/>
</dbReference>
<keyword evidence="12 16" id="KW-0694">RNA-binding</keyword>
<evidence type="ECO:0000256" key="16">
    <source>
        <dbReference type="HAMAP-Rule" id="MF_00098"/>
    </source>
</evidence>
<comment type="cofactor">
    <cofactor evidence="16">
        <name>Zn(2+)</name>
        <dbReference type="ChEBI" id="CHEBI:29105"/>
    </cofactor>
    <text evidence="16">Binds 1 zinc ion per subunit.</text>
</comment>
<dbReference type="PRINTS" id="PR01041">
    <property type="entry name" value="TRNASYNTHMET"/>
</dbReference>
<dbReference type="GO" id="GO:0005524">
    <property type="term" value="F:ATP binding"/>
    <property type="evidence" value="ECO:0007669"/>
    <property type="project" value="UniProtKB-UniRule"/>
</dbReference>
<dbReference type="HAMAP" id="MF_00098">
    <property type="entry name" value="Met_tRNA_synth_type1"/>
    <property type="match status" value="1"/>
</dbReference>